<dbReference type="Proteomes" id="UP001207468">
    <property type="component" value="Unassembled WGS sequence"/>
</dbReference>
<dbReference type="EMBL" id="JAGFNK010000117">
    <property type="protein sequence ID" value="KAI9507639.1"/>
    <property type="molecule type" value="Genomic_DNA"/>
</dbReference>
<keyword evidence="2" id="KW-1185">Reference proteome</keyword>
<organism evidence="1 2">
    <name type="scientific">Russula earlei</name>
    <dbReference type="NCBI Taxonomy" id="71964"/>
    <lineage>
        <taxon>Eukaryota</taxon>
        <taxon>Fungi</taxon>
        <taxon>Dikarya</taxon>
        <taxon>Basidiomycota</taxon>
        <taxon>Agaricomycotina</taxon>
        <taxon>Agaricomycetes</taxon>
        <taxon>Russulales</taxon>
        <taxon>Russulaceae</taxon>
        <taxon>Russula</taxon>
    </lineage>
</organism>
<accession>A0ACC0U8Y9</accession>
<evidence type="ECO:0000313" key="1">
    <source>
        <dbReference type="EMBL" id="KAI9507639.1"/>
    </source>
</evidence>
<comment type="caution">
    <text evidence="1">The sequence shown here is derived from an EMBL/GenBank/DDBJ whole genome shotgun (WGS) entry which is preliminary data.</text>
</comment>
<reference evidence="1" key="1">
    <citation type="submission" date="2021-03" db="EMBL/GenBank/DDBJ databases">
        <title>Evolutionary priming and transition to the ectomycorrhizal habit in an iconic lineage of mushroom-forming fungi: is preadaptation a requirement?</title>
        <authorList>
            <consortium name="DOE Joint Genome Institute"/>
            <person name="Looney B.P."/>
            <person name="Miyauchi S."/>
            <person name="Morin E."/>
            <person name="Drula E."/>
            <person name="Courty P.E."/>
            <person name="Chicoki N."/>
            <person name="Fauchery L."/>
            <person name="Kohler A."/>
            <person name="Kuo A."/>
            <person name="LaButti K."/>
            <person name="Pangilinan J."/>
            <person name="Lipzen A."/>
            <person name="Riley R."/>
            <person name="Andreopoulos W."/>
            <person name="He G."/>
            <person name="Johnson J."/>
            <person name="Barry K.W."/>
            <person name="Grigoriev I.V."/>
            <person name="Nagy L."/>
            <person name="Hibbett D."/>
            <person name="Henrissat B."/>
            <person name="Matheny P.B."/>
            <person name="Labbe J."/>
            <person name="Martin A.F."/>
        </authorList>
    </citation>
    <scope>NUCLEOTIDE SEQUENCE</scope>
    <source>
        <strain evidence="1">BPL698</strain>
    </source>
</reference>
<proteinExistence type="predicted"/>
<gene>
    <name evidence="1" type="ORF">F5148DRAFT_1149616</name>
</gene>
<evidence type="ECO:0000313" key="2">
    <source>
        <dbReference type="Proteomes" id="UP001207468"/>
    </source>
</evidence>
<name>A0ACC0U8Y9_9AGAM</name>
<sequence>MLLFNVALLSLALFTAAPALAAHHCPRADAGLPHTNLAARDTTDGPAVIPRSENAYPPDTASLMDTIAQFRRAPLSPRSPFLYGHRIEDKIENRRLRNQVDQLQAQLAAA</sequence>
<protein>
    <submittedName>
        <fullName evidence="1">Uncharacterized protein</fullName>
    </submittedName>
</protein>